<evidence type="ECO:0000256" key="1">
    <source>
        <dbReference type="ARBA" id="ARBA00001933"/>
    </source>
</evidence>
<gene>
    <name evidence="11" type="ORF">HKD32_08890</name>
</gene>
<dbReference type="Proteomes" id="UP000661006">
    <property type="component" value="Unassembled WGS sequence"/>
</dbReference>
<keyword evidence="6" id="KW-0663">Pyridoxal phosphate</keyword>
<dbReference type="SUPFAM" id="SSF53383">
    <property type="entry name" value="PLP-dependent transferases"/>
    <property type="match status" value="1"/>
</dbReference>
<evidence type="ECO:0000256" key="8">
    <source>
        <dbReference type="ARBA" id="ARBA00029996"/>
    </source>
</evidence>
<dbReference type="AlphaFoldDB" id="A0A9Q2IW35"/>
<evidence type="ECO:0000259" key="10">
    <source>
        <dbReference type="Pfam" id="PF00155"/>
    </source>
</evidence>
<evidence type="ECO:0000256" key="7">
    <source>
        <dbReference type="ARBA" id="ARBA00023239"/>
    </source>
</evidence>
<dbReference type="InterPro" id="IPR015424">
    <property type="entry name" value="PyrdxlP-dep_Trfase"/>
</dbReference>
<dbReference type="PANTHER" id="PTHR42885">
    <property type="entry name" value="HISTIDINOL-PHOSPHATE AMINOTRANSFERASE-RELATED"/>
    <property type="match status" value="1"/>
</dbReference>
<dbReference type="CDD" id="cd00609">
    <property type="entry name" value="AAT_like"/>
    <property type="match status" value="1"/>
</dbReference>
<dbReference type="Gene3D" id="3.90.1150.10">
    <property type="entry name" value="Aspartate Aminotransferase, domain 1"/>
    <property type="match status" value="1"/>
</dbReference>
<dbReference type="GO" id="GO:0030170">
    <property type="term" value="F:pyridoxal phosphate binding"/>
    <property type="evidence" value="ECO:0007669"/>
    <property type="project" value="InterPro"/>
</dbReference>
<dbReference type="InterPro" id="IPR015421">
    <property type="entry name" value="PyrdxlP-dep_Trfase_major"/>
</dbReference>
<comment type="catalytic activity">
    <reaction evidence="9">
        <text>O-phospho-L-threonine + H(+) = (R)-1-aminopropan-2-yl phosphate + CO2</text>
        <dbReference type="Rhea" id="RHEA:11492"/>
        <dbReference type="ChEBI" id="CHEBI:15378"/>
        <dbReference type="ChEBI" id="CHEBI:16526"/>
        <dbReference type="ChEBI" id="CHEBI:58563"/>
        <dbReference type="ChEBI" id="CHEBI:58675"/>
        <dbReference type="EC" id="4.1.1.81"/>
    </reaction>
</comment>
<dbReference type="Pfam" id="PF00155">
    <property type="entry name" value="Aminotran_1_2"/>
    <property type="match status" value="1"/>
</dbReference>
<evidence type="ECO:0000313" key="12">
    <source>
        <dbReference type="Proteomes" id="UP000661006"/>
    </source>
</evidence>
<comment type="caution">
    <text evidence="11">The sequence shown here is derived from an EMBL/GenBank/DDBJ whole genome shotgun (WGS) entry which is preliminary data.</text>
</comment>
<dbReference type="EMBL" id="JABCQN010000003">
    <property type="protein sequence ID" value="MBF0870962.1"/>
    <property type="molecule type" value="Genomic_DNA"/>
</dbReference>
<keyword evidence="5" id="KW-0169">Cobalamin biosynthesis</keyword>
<sequence>MTAAMLKNMPAHGGQVRQIMRSFPEAPLPFVDLSTGISPYAYPVDQAAIGDWTRLPEAEAEEALRRAAAQAYGAASSDMIVAGPGTQMLIALLPVVLQANRVTIFGPTYSGHEQSWRNAGADVSIVTDCSSFENAADQPNQVCVLCNPNNPDGRYLSIAHLRKLSERCAKSGSYLIVDEAFADFEEENTVSLLPSPSLIILRSFGKSYGLPGIRLGFLVASKNLADQMRTFMGDWAVSAPALTVGYQALTNTTWITRIKKRLDDDRTRLNAALISAGLLVYGSTRLFTLIHTEQASELWMFLCQKGIVTRVFPQRPVELRLGVPRNGEEWHRLERALSDWASRPK</sequence>
<evidence type="ECO:0000256" key="5">
    <source>
        <dbReference type="ARBA" id="ARBA00022573"/>
    </source>
</evidence>
<dbReference type="PANTHER" id="PTHR42885:SF1">
    <property type="entry name" value="THREONINE-PHOSPHATE DECARBOXYLASE"/>
    <property type="match status" value="1"/>
</dbReference>
<evidence type="ECO:0000256" key="9">
    <source>
        <dbReference type="ARBA" id="ARBA00048531"/>
    </source>
</evidence>
<keyword evidence="7 11" id="KW-0456">Lyase</keyword>
<dbReference type="GO" id="GO:0048472">
    <property type="term" value="F:threonine-phosphate decarboxylase activity"/>
    <property type="evidence" value="ECO:0007669"/>
    <property type="project" value="UniProtKB-EC"/>
</dbReference>
<evidence type="ECO:0000313" key="11">
    <source>
        <dbReference type="EMBL" id="MBF0870962.1"/>
    </source>
</evidence>
<comment type="function">
    <text evidence="2">Decarboxylates L-threonine-O-3-phosphate to yield (R)-1-amino-2-propanol O-2-phosphate, the precursor for the linkage between the nucleotide loop and the corrin ring in cobalamin.</text>
</comment>
<dbReference type="InterPro" id="IPR015422">
    <property type="entry name" value="PyrdxlP-dep_Trfase_small"/>
</dbReference>
<dbReference type="PROSITE" id="PS00105">
    <property type="entry name" value="AA_TRANSFER_CLASS_1"/>
    <property type="match status" value="1"/>
</dbReference>
<dbReference type="EC" id="4.1.1.81" evidence="4"/>
<dbReference type="InterPro" id="IPR005860">
    <property type="entry name" value="CobD"/>
</dbReference>
<dbReference type="RefSeq" id="WP_061930705.1">
    <property type="nucleotide sequence ID" value="NZ_JABCQN010000003.1"/>
</dbReference>
<dbReference type="GO" id="GO:0009236">
    <property type="term" value="P:cobalamin biosynthetic process"/>
    <property type="evidence" value="ECO:0007669"/>
    <property type="project" value="UniProtKB-KW"/>
</dbReference>
<protein>
    <recommendedName>
        <fullName evidence="4">threonine-phosphate decarboxylase</fullName>
        <ecNumber evidence="4">4.1.1.81</ecNumber>
    </recommendedName>
    <alternativeName>
        <fullName evidence="8">L-threonine-O-3-phosphate decarboxylase</fullName>
    </alternativeName>
</protein>
<feature type="domain" description="Aminotransferase class I/classII large" evidence="10">
    <location>
        <begin position="46"/>
        <end position="311"/>
    </location>
</feature>
<reference evidence="11" key="2">
    <citation type="submission" date="2020-11" db="EMBL/GenBank/DDBJ databases">
        <title>Description of novel Gluconobacter species.</title>
        <authorList>
            <person name="Cleenwerck I."/>
            <person name="Cnockaert M."/>
            <person name="Borremans W."/>
            <person name="Wieme A.D."/>
            <person name="De Vuyst L."/>
            <person name="Vandamme P."/>
        </authorList>
    </citation>
    <scope>NUCLEOTIDE SEQUENCE</scope>
    <source>
        <strain evidence="11">R71697</strain>
    </source>
</reference>
<dbReference type="GeneID" id="81474812"/>
<dbReference type="InterPro" id="IPR004838">
    <property type="entry name" value="NHTrfase_class1_PyrdxlP-BS"/>
</dbReference>
<reference evidence="11" key="1">
    <citation type="submission" date="2020-04" db="EMBL/GenBank/DDBJ databases">
        <authorList>
            <person name="Sombolestani A."/>
        </authorList>
    </citation>
    <scope>NUCLEOTIDE SEQUENCE</scope>
    <source>
        <strain evidence="11">R71697</strain>
    </source>
</reference>
<organism evidence="11 12">
    <name type="scientific">Gluconobacter japonicus</name>
    <dbReference type="NCBI Taxonomy" id="376620"/>
    <lineage>
        <taxon>Bacteria</taxon>
        <taxon>Pseudomonadati</taxon>
        <taxon>Pseudomonadota</taxon>
        <taxon>Alphaproteobacteria</taxon>
        <taxon>Acetobacterales</taxon>
        <taxon>Acetobacteraceae</taxon>
        <taxon>Gluconobacter</taxon>
    </lineage>
</organism>
<evidence type="ECO:0000256" key="4">
    <source>
        <dbReference type="ARBA" id="ARBA00012285"/>
    </source>
</evidence>
<name>A0A9Q2IW35_GLUJA</name>
<accession>A0A9Q2IW35</accession>
<dbReference type="InterPro" id="IPR004839">
    <property type="entry name" value="Aminotransferase_I/II_large"/>
</dbReference>
<evidence type="ECO:0000256" key="3">
    <source>
        <dbReference type="ARBA" id="ARBA00004953"/>
    </source>
</evidence>
<proteinExistence type="predicted"/>
<comment type="cofactor">
    <cofactor evidence="1">
        <name>pyridoxal 5'-phosphate</name>
        <dbReference type="ChEBI" id="CHEBI:597326"/>
    </cofactor>
</comment>
<evidence type="ECO:0000256" key="6">
    <source>
        <dbReference type="ARBA" id="ARBA00022898"/>
    </source>
</evidence>
<evidence type="ECO:0000256" key="2">
    <source>
        <dbReference type="ARBA" id="ARBA00003444"/>
    </source>
</evidence>
<comment type="pathway">
    <text evidence="3">Cofactor biosynthesis; adenosylcobalamin biosynthesis.</text>
</comment>
<dbReference type="Gene3D" id="3.40.640.10">
    <property type="entry name" value="Type I PLP-dependent aspartate aminotransferase-like (Major domain)"/>
    <property type="match status" value="1"/>
</dbReference>
<dbReference type="NCBIfam" id="TIGR01140">
    <property type="entry name" value="L_thr_O3P_dcar"/>
    <property type="match status" value="1"/>
</dbReference>